<dbReference type="FunFam" id="2.40.37.10:FF:000003">
    <property type="entry name" value="Diaminopimelate decarboxylase"/>
    <property type="match status" value="1"/>
</dbReference>
<feature type="binding site" evidence="12">
    <location>
        <position position="319"/>
    </location>
    <ligand>
        <name>substrate</name>
    </ligand>
</feature>
<feature type="domain" description="Orn/DAP/Arg decarboxylase 2 N-terminal" evidence="16">
    <location>
        <begin position="35"/>
        <end position="282"/>
    </location>
</feature>
<sequence length="419" mass="45803">MDDFYYEGGALRCEGVALDEIARAAGTPTYVYSHAAIQRAYTELDEAFSGLDHLVCYAVKANGNLAVLRALASLGAGADIVSGGELYRAMRAGFDPKKVVFAGVGKTEAELMAGLGERILLFNVESASELERLEQLAARFGKRARVSLRINPDVDAGSHDHITTGRERDKFGIPVDQALALAERAGQYRCVDIIGVHQHIGSQITKLQPFRDSVERSAGLVEELQERGFDIRYFNIGGGLGIRYKDEETPTPKELVEEIRPILQRLQSKPVKILCEMGRFISGAAGVLLTGVVYRKTSGEKDFIVADAGMNDLLRPSLYDAHHEIRAVRENGSVARADLVGPVCESGDYLARDRELPDAQEGDLLAVMDAGAYGFSMASNYNSRPRPAEVMVSGDRWAMVREREHNADLVKGELVPAFL</sequence>
<dbReference type="GO" id="GO:0030170">
    <property type="term" value="F:pyridoxal phosphate binding"/>
    <property type="evidence" value="ECO:0007669"/>
    <property type="project" value="UniProtKB-UniRule"/>
</dbReference>
<feature type="binding site" evidence="12">
    <location>
        <begin position="276"/>
        <end position="279"/>
    </location>
    <ligand>
        <name>pyridoxal 5'-phosphate</name>
        <dbReference type="ChEBI" id="CHEBI:597326"/>
    </ligand>
</feature>
<dbReference type="UniPathway" id="UPA00034">
    <property type="reaction ID" value="UER00027"/>
</dbReference>
<evidence type="ECO:0000256" key="7">
    <source>
        <dbReference type="ARBA" id="ARBA00050464"/>
    </source>
</evidence>
<feature type="binding site" evidence="12">
    <location>
        <position position="373"/>
    </location>
    <ligand>
        <name>substrate</name>
    </ligand>
</feature>
<feature type="modified residue" description="N6-(pyridoxal phosphate)lysine" evidence="12 13">
    <location>
        <position position="60"/>
    </location>
</feature>
<dbReference type="FunFam" id="3.20.20.10:FF:000003">
    <property type="entry name" value="Diaminopimelate decarboxylase"/>
    <property type="match status" value="1"/>
</dbReference>
<dbReference type="InterPro" id="IPR002986">
    <property type="entry name" value="DAP_deCOOHase_LysA"/>
</dbReference>
<dbReference type="Gene3D" id="3.20.20.10">
    <property type="entry name" value="Alanine racemase"/>
    <property type="match status" value="1"/>
</dbReference>
<dbReference type="Pfam" id="PF02784">
    <property type="entry name" value="Orn_Arg_deC_N"/>
    <property type="match status" value="1"/>
</dbReference>
<evidence type="ECO:0000256" key="3">
    <source>
        <dbReference type="ARBA" id="ARBA00022793"/>
    </source>
</evidence>
<dbReference type="InterPro" id="IPR000183">
    <property type="entry name" value="Orn/DAP/Arg_de-COase"/>
</dbReference>
<evidence type="ECO:0000259" key="16">
    <source>
        <dbReference type="Pfam" id="PF02784"/>
    </source>
</evidence>
<evidence type="ECO:0000256" key="9">
    <source>
        <dbReference type="ARBA" id="ARBA00060983"/>
    </source>
</evidence>
<dbReference type="AlphaFoldDB" id="A0A6J4NZB3"/>
<reference evidence="17" key="1">
    <citation type="submission" date="2020-02" db="EMBL/GenBank/DDBJ databases">
        <authorList>
            <person name="Meier V. D."/>
        </authorList>
    </citation>
    <scope>NUCLEOTIDE SEQUENCE</scope>
    <source>
        <strain evidence="17">AVDCRST_MAG03</strain>
    </source>
</reference>
<dbReference type="GO" id="GO:0008836">
    <property type="term" value="F:diaminopimelate decarboxylase activity"/>
    <property type="evidence" value="ECO:0007669"/>
    <property type="project" value="UniProtKB-UniRule"/>
</dbReference>
<feature type="binding site" evidence="12">
    <location>
        <position position="315"/>
    </location>
    <ligand>
        <name>substrate</name>
    </ligand>
</feature>
<dbReference type="Pfam" id="PF00278">
    <property type="entry name" value="Orn_DAP_Arg_deC"/>
    <property type="match status" value="1"/>
</dbReference>
<evidence type="ECO:0000256" key="8">
    <source>
        <dbReference type="ARBA" id="ARBA00060643"/>
    </source>
</evidence>
<dbReference type="NCBIfam" id="TIGR01048">
    <property type="entry name" value="lysA"/>
    <property type="match status" value="1"/>
</dbReference>
<name>A0A6J4NZB3_9ACTN</name>
<dbReference type="InterPro" id="IPR029066">
    <property type="entry name" value="PLP-binding_barrel"/>
</dbReference>
<organism evidence="17">
    <name type="scientific">uncultured Rubrobacteraceae bacterium</name>
    <dbReference type="NCBI Taxonomy" id="349277"/>
    <lineage>
        <taxon>Bacteria</taxon>
        <taxon>Bacillati</taxon>
        <taxon>Actinomycetota</taxon>
        <taxon>Rubrobacteria</taxon>
        <taxon>Rubrobacterales</taxon>
        <taxon>Rubrobacteraceae</taxon>
        <taxon>environmental samples</taxon>
    </lineage>
</organism>
<evidence type="ECO:0000256" key="2">
    <source>
        <dbReference type="ARBA" id="ARBA00022605"/>
    </source>
</evidence>
<evidence type="ECO:0000256" key="13">
    <source>
        <dbReference type="PIRSR" id="PIRSR600183-50"/>
    </source>
</evidence>
<dbReference type="InterPro" id="IPR022657">
    <property type="entry name" value="De-COase2_CS"/>
</dbReference>
<evidence type="ECO:0000256" key="6">
    <source>
        <dbReference type="ARBA" id="ARBA00023239"/>
    </source>
</evidence>
<comment type="cofactor">
    <cofactor evidence="1 12 13 14">
        <name>pyridoxal 5'-phosphate</name>
        <dbReference type="ChEBI" id="CHEBI:597326"/>
    </cofactor>
</comment>
<protein>
    <recommendedName>
        <fullName evidence="11 12">Diaminopimelate decarboxylase</fullName>
        <shortName evidence="12">DAP decarboxylase</shortName>
        <shortName evidence="12">DAPDC</shortName>
        <ecNumber evidence="10 12">4.1.1.20</ecNumber>
    </recommendedName>
</protein>
<evidence type="ECO:0000256" key="11">
    <source>
        <dbReference type="ARBA" id="ARBA00074972"/>
    </source>
</evidence>
<dbReference type="InterPro" id="IPR022644">
    <property type="entry name" value="De-COase2_N"/>
</dbReference>
<dbReference type="InterPro" id="IPR009006">
    <property type="entry name" value="Ala_racemase/Decarboxylase_C"/>
</dbReference>
<feature type="binding site" evidence="12">
    <location>
        <position position="345"/>
    </location>
    <ligand>
        <name>substrate</name>
    </ligand>
</feature>
<gene>
    <name evidence="12" type="primary">lysA</name>
    <name evidence="17" type="ORF">AVDCRST_MAG03-961</name>
</gene>
<proteinExistence type="inferred from homology"/>
<feature type="binding site" evidence="12">
    <location>
        <position position="279"/>
    </location>
    <ligand>
        <name>substrate</name>
    </ligand>
</feature>
<dbReference type="HAMAP" id="MF_02120">
    <property type="entry name" value="LysA"/>
    <property type="match status" value="1"/>
</dbReference>
<evidence type="ECO:0000259" key="15">
    <source>
        <dbReference type="Pfam" id="PF00278"/>
    </source>
</evidence>
<dbReference type="PROSITE" id="PS00879">
    <property type="entry name" value="ODR_DC_2_2"/>
    <property type="match status" value="1"/>
</dbReference>
<keyword evidence="6 12" id="KW-0456">Lyase</keyword>
<feature type="domain" description="Orn/DAP/Arg decarboxylase 2 C-terminal" evidence="15">
    <location>
        <begin position="30"/>
        <end position="371"/>
    </location>
</feature>
<comment type="similarity">
    <text evidence="9 12">Belongs to the Orn/Lys/Arg decarboxylase class-II family. LysA subfamily.</text>
</comment>
<evidence type="ECO:0000256" key="12">
    <source>
        <dbReference type="HAMAP-Rule" id="MF_02120"/>
    </source>
</evidence>
<keyword evidence="3 12" id="KW-0210">Decarboxylase</keyword>
<evidence type="ECO:0000256" key="1">
    <source>
        <dbReference type="ARBA" id="ARBA00001933"/>
    </source>
</evidence>
<keyword evidence="4 12" id="KW-0663">Pyridoxal phosphate</keyword>
<dbReference type="CDD" id="cd06828">
    <property type="entry name" value="PLPDE_III_DapDC"/>
    <property type="match status" value="1"/>
</dbReference>
<comment type="function">
    <text evidence="12">Specifically catalyzes the decarboxylation of meso-diaminopimelate (meso-DAP) to L-lysine.</text>
</comment>
<feature type="binding site" evidence="12">
    <location>
        <position position="373"/>
    </location>
    <ligand>
        <name>pyridoxal 5'-phosphate</name>
        <dbReference type="ChEBI" id="CHEBI:597326"/>
    </ligand>
</feature>
<keyword evidence="5 12" id="KW-0457">Lysine biosynthesis</keyword>
<dbReference type="PANTHER" id="PTHR43727:SF2">
    <property type="entry name" value="GROUP IV DECARBOXYLASE"/>
    <property type="match status" value="1"/>
</dbReference>
<dbReference type="EMBL" id="CADCUT010000056">
    <property type="protein sequence ID" value="CAA9396641.1"/>
    <property type="molecule type" value="Genomic_DNA"/>
</dbReference>
<comment type="pathway">
    <text evidence="8 12 14">Amino-acid biosynthesis; L-lysine biosynthesis via DAP pathway; L-lysine from DL-2,6-diaminopimelate: step 1/1.</text>
</comment>
<feature type="active site" description="Proton donor" evidence="13">
    <location>
        <position position="344"/>
    </location>
</feature>
<keyword evidence="2 12" id="KW-0028">Amino-acid biosynthesis</keyword>
<dbReference type="PRINTS" id="PR01179">
    <property type="entry name" value="ODADCRBXLASE"/>
</dbReference>
<dbReference type="InterPro" id="IPR022653">
    <property type="entry name" value="De-COase2_pyr-phos_BS"/>
</dbReference>
<accession>A0A6J4NZB3</accession>
<evidence type="ECO:0000313" key="17">
    <source>
        <dbReference type="EMBL" id="CAA9396641.1"/>
    </source>
</evidence>
<dbReference type="Gene3D" id="2.40.37.10">
    <property type="entry name" value="Lyase, Ornithine Decarboxylase, Chain A, domain 1"/>
    <property type="match status" value="1"/>
</dbReference>
<dbReference type="InterPro" id="IPR022643">
    <property type="entry name" value="De-COase2_C"/>
</dbReference>
<dbReference type="PROSITE" id="PS00878">
    <property type="entry name" value="ODR_DC_2_1"/>
    <property type="match status" value="1"/>
</dbReference>
<evidence type="ECO:0000256" key="14">
    <source>
        <dbReference type="RuleBase" id="RU003738"/>
    </source>
</evidence>
<evidence type="ECO:0000256" key="10">
    <source>
        <dbReference type="ARBA" id="ARBA00066427"/>
    </source>
</evidence>
<evidence type="ECO:0000256" key="5">
    <source>
        <dbReference type="ARBA" id="ARBA00023154"/>
    </source>
</evidence>
<dbReference type="PANTHER" id="PTHR43727">
    <property type="entry name" value="DIAMINOPIMELATE DECARBOXYLASE"/>
    <property type="match status" value="1"/>
</dbReference>
<evidence type="ECO:0000256" key="4">
    <source>
        <dbReference type="ARBA" id="ARBA00022898"/>
    </source>
</evidence>
<dbReference type="GO" id="GO:0009089">
    <property type="term" value="P:lysine biosynthetic process via diaminopimelate"/>
    <property type="evidence" value="ECO:0007669"/>
    <property type="project" value="UniProtKB-UniRule"/>
</dbReference>
<comment type="catalytic activity">
    <reaction evidence="7 12 14">
        <text>meso-2,6-diaminopimelate + H(+) = L-lysine + CO2</text>
        <dbReference type="Rhea" id="RHEA:15101"/>
        <dbReference type="ChEBI" id="CHEBI:15378"/>
        <dbReference type="ChEBI" id="CHEBI:16526"/>
        <dbReference type="ChEBI" id="CHEBI:32551"/>
        <dbReference type="ChEBI" id="CHEBI:57791"/>
        <dbReference type="EC" id="4.1.1.20"/>
    </reaction>
</comment>
<dbReference type="SUPFAM" id="SSF51419">
    <property type="entry name" value="PLP-binding barrel"/>
    <property type="match status" value="1"/>
</dbReference>
<dbReference type="PRINTS" id="PR01181">
    <property type="entry name" value="DAPDCRBXLASE"/>
</dbReference>
<dbReference type="EC" id="4.1.1.20" evidence="10 12"/>
<comment type="subunit">
    <text evidence="12">Homodimer.</text>
</comment>
<dbReference type="SUPFAM" id="SSF50621">
    <property type="entry name" value="Alanine racemase C-terminal domain-like"/>
    <property type="match status" value="1"/>
</dbReference>
<feature type="binding site" evidence="12">
    <location>
        <position position="239"/>
    </location>
    <ligand>
        <name>pyridoxal 5'-phosphate</name>
        <dbReference type="ChEBI" id="CHEBI:597326"/>
    </ligand>
</feature>